<organism evidence="4 5">
    <name type="scientific">Roseiflexus castenholzii (strain DSM 13941 / HLO8)</name>
    <dbReference type="NCBI Taxonomy" id="383372"/>
    <lineage>
        <taxon>Bacteria</taxon>
        <taxon>Bacillati</taxon>
        <taxon>Chloroflexota</taxon>
        <taxon>Chloroflexia</taxon>
        <taxon>Chloroflexales</taxon>
        <taxon>Roseiflexineae</taxon>
        <taxon>Roseiflexaceae</taxon>
        <taxon>Roseiflexus</taxon>
    </lineage>
</organism>
<dbReference type="PANTHER" id="PTHR35561">
    <property type="entry name" value="RNA 2',3'-CYCLIC PHOSPHODIESTERASE"/>
    <property type="match status" value="1"/>
</dbReference>
<dbReference type="InterPro" id="IPR014051">
    <property type="entry name" value="Phosphoesterase_HXTX"/>
</dbReference>
<dbReference type="GO" id="GO:0008664">
    <property type="term" value="F:RNA 2',3'-cyclic 3'-phosphodiesterase activity"/>
    <property type="evidence" value="ECO:0007669"/>
    <property type="project" value="UniProtKB-EC"/>
</dbReference>
<keyword evidence="5" id="KW-1185">Reference proteome</keyword>
<dbReference type="STRING" id="383372.Rcas_3539"/>
<feature type="domain" description="Phosphoesterase HXTX" evidence="3">
    <location>
        <begin position="103"/>
        <end position="184"/>
    </location>
</feature>
<dbReference type="EC" id="3.1.4.58" evidence="2"/>
<evidence type="ECO:0000313" key="4">
    <source>
        <dbReference type="EMBL" id="ABU59588.1"/>
    </source>
</evidence>
<dbReference type="HAMAP" id="MF_01940">
    <property type="entry name" value="RNA_CPDase"/>
    <property type="match status" value="1"/>
</dbReference>
<dbReference type="Pfam" id="PF02834">
    <property type="entry name" value="LigT_PEase"/>
    <property type="match status" value="2"/>
</dbReference>
<evidence type="ECO:0000313" key="5">
    <source>
        <dbReference type="Proteomes" id="UP000000263"/>
    </source>
</evidence>
<evidence type="ECO:0000259" key="3">
    <source>
        <dbReference type="Pfam" id="PF02834"/>
    </source>
</evidence>
<feature type="active site" description="Proton acceptor" evidence="2">
    <location>
        <position position="132"/>
    </location>
</feature>
<feature type="short sequence motif" description="HXTX 2" evidence="2">
    <location>
        <begin position="132"/>
        <end position="135"/>
    </location>
</feature>
<gene>
    <name evidence="4" type="ordered locus">Rcas_3539</name>
</gene>
<dbReference type="AlphaFoldDB" id="A7NPU2"/>
<dbReference type="KEGG" id="rca:Rcas_3539"/>
<dbReference type="SUPFAM" id="SSF55144">
    <property type="entry name" value="LigT-like"/>
    <property type="match status" value="1"/>
</dbReference>
<dbReference type="RefSeq" id="WP_012122011.1">
    <property type="nucleotide sequence ID" value="NC_009767.1"/>
</dbReference>
<protein>
    <recommendedName>
        <fullName evidence="2">RNA 2',3'-cyclic phosphodiesterase</fullName>
        <shortName evidence="2">RNA 2',3'-CPDase</shortName>
        <ecNumber evidence="2">3.1.4.58</ecNumber>
    </recommendedName>
</protein>
<dbReference type="OrthoDB" id="9789350at2"/>
<proteinExistence type="inferred from homology"/>
<comment type="similarity">
    <text evidence="2">Belongs to the 2H phosphoesterase superfamily. ThpR family.</text>
</comment>
<comment type="catalytic activity">
    <reaction evidence="2">
        <text>a 3'-end 2',3'-cyclophospho-ribonucleotide-RNA + H2O = a 3'-end 2'-phospho-ribonucleotide-RNA + H(+)</text>
        <dbReference type="Rhea" id="RHEA:11828"/>
        <dbReference type="Rhea" id="RHEA-COMP:10464"/>
        <dbReference type="Rhea" id="RHEA-COMP:17353"/>
        <dbReference type="ChEBI" id="CHEBI:15377"/>
        <dbReference type="ChEBI" id="CHEBI:15378"/>
        <dbReference type="ChEBI" id="CHEBI:83064"/>
        <dbReference type="ChEBI" id="CHEBI:173113"/>
        <dbReference type="EC" id="3.1.4.58"/>
    </reaction>
</comment>
<name>A7NPU2_ROSCS</name>
<dbReference type="EMBL" id="CP000804">
    <property type="protein sequence ID" value="ABU59588.1"/>
    <property type="molecule type" value="Genomic_DNA"/>
</dbReference>
<dbReference type="Proteomes" id="UP000000263">
    <property type="component" value="Chromosome"/>
</dbReference>
<dbReference type="InterPro" id="IPR004175">
    <property type="entry name" value="RNA_CPDase"/>
</dbReference>
<dbReference type="GO" id="GO:0016874">
    <property type="term" value="F:ligase activity"/>
    <property type="evidence" value="ECO:0007669"/>
    <property type="project" value="UniProtKB-KW"/>
</dbReference>
<keyword evidence="4" id="KW-0436">Ligase</keyword>
<evidence type="ECO:0000256" key="2">
    <source>
        <dbReference type="HAMAP-Rule" id="MF_01940"/>
    </source>
</evidence>
<dbReference type="NCBIfam" id="TIGR02258">
    <property type="entry name" value="2_5_ligase"/>
    <property type="match status" value="1"/>
</dbReference>
<keyword evidence="1 2" id="KW-0378">Hydrolase</keyword>
<evidence type="ECO:0000256" key="1">
    <source>
        <dbReference type="ARBA" id="ARBA00022801"/>
    </source>
</evidence>
<dbReference type="HOGENOM" id="CLU_081251_3_2_0"/>
<accession>A7NPU2</accession>
<comment type="function">
    <text evidence="2">Hydrolyzes RNA 2',3'-cyclic phosphodiester to an RNA 2'-phosphomonoester.</text>
</comment>
<dbReference type="InterPro" id="IPR009097">
    <property type="entry name" value="Cyclic_Pdiesterase"/>
</dbReference>
<dbReference type="GO" id="GO:0004113">
    <property type="term" value="F:2',3'-cyclic-nucleotide 3'-phosphodiesterase activity"/>
    <property type="evidence" value="ECO:0007669"/>
    <property type="project" value="InterPro"/>
</dbReference>
<feature type="active site" description="Proton donor" evidence="2">
    <location>
        <position position="45"/>
    </location>
</feature>
<dbReference type="eggNOG" id="COG1514">
    <property type="taxonomic scope" value="Bacteria"/>
</dbReference>
<feature type="domain" description="Phosphoesterase HXTX" evidence="3">
    <location>
        <begin position="12"/>
        <end position="96"/>
    </location>
</feature>
<dbReference type="Gene3D" id="3.90.1140.10">
    <property type="entry name" value="Cyclic phosphodiesterase"/>
    <property type="match status" value="1"/>
</dbReference>
<sequence length="201" mass="22628">MNTATCRLFIAVELPNALREELTVLQQRLKRDQPPVRWVEPNAMHLTLWFLGDVSGDQVAHLRVALMLAFAGQQAVRVQLGAPGAFPNLQRPQVIWIGLAEGEMHLRVWYDALARRLPSLGFQPDPRPFRPHLTLGRVRRDASAEQQQRLGAALRSLKLPSDHVWDLQRVVLFRSDLRPEGPRYTALAEVDVQGSGVRGVA</sequence>
<reference evidence="4 5" key="1">
    <citation type="submission" date="2007-08" db="EMBL/GenBank/DDBJ databases">
        <title>Complete sequence of Roseiflexus castenholzii DSM 13941.</title>
        <authorList>
            <consortium name="US DOE Joint Genome Institute"/>
            <person name="Copeland A."/>
            <person name="Lucas S."/>
            <person name="Lapidus A."/>
            <person name="Barry K."/>
            <person name="Glavina del Rio T."/>
            <person name="Dalin E."/>
            <person name="Tice H."/>
            <person name="Pitluck S."/>
            <person name="Thompson L.S."/>
            <person name="Brettin T."/>
            <person name="Bruce D."/>
            <person name="Detter J.C."/>
            <person name="Han C."/>
            <person name="Tapia R."/>
            <person name="Schmutz J."/>
            <person name="Larimer F."/>
            <person name="Land M."/>
            <person name="Hauser L."/>
            <person name="Kyrpides N."/>
            <person name="Mikhailova N."/>
            <person name="Bryant D.A."/>
            <person name="Hanada S."/>
            <person name="Tsukatani Y."/>
            <person name="Richardson P."/>
        </authorList>
    </citation>
    <scope>NUCLEOTIDE SEQUENCE [LARGE SCALE GENOMIC DNA]</scope>
    <source>
        <strain evidence="5">DSM 13941 / HLO8</strain>
    </source>
</reference>
<dbReference type="PANTHER" id="PTHR35561:SF1">
    <property type="entry name" value="RNA 2',3'-CYCLIC PHOSPHODIESTERASE"/>
    <property type="match status" value="1"/>
</dbReference>
<feature type="short sequence motif" description="HXTX 1" evidence="2">
    <location>
        <begin position="45"/>
        <end position="48"/>
    </location>
</feature>